<evidence type="ECO:0000313" key="4">
    <source>
        <dbReference type="EMBL" id="CAE7238602.1"/>
    </source>
</evidence>
<feature type="domain" description="EF-hand" evidence="3">
    <location>
        <begin position="562"/>
        <end position="597"/>
    </location>
</feature>
<feature type="compositionally biased region" description="Basic and acidic residues" evidence="2">
    <location>
        <begin position="367"/>
        <end position="377"/>
    </location>
</feature>
<dbReference type="PROSITE" id="PS50222">
    <property type="entry name" value="EF_HAND_2"/>
    <property type="match status" value="1"/>
</dbReference>
<dbReference type="InterPro" id="IPR018247">
    <property type="entry name" value="EF_Hand_1_Ca_BS"/>
</dbReference>
<keyword evidence="1" id="KW-0106">Calcium</keyword>
<dbReference type="AlphaFoldDB" id="A0A812L5R4"/>
<evidence type="ECO:0000313" key="5">
    <source>
        <dbReference type="Proteomes" id="UP000604046"/>
    </source>
</evidence>
<dbReference type="InterPro" id="IPR011992">
    <property type="entry name" value="EF-hand-dom_pair"/>
</dbReference>
<dbReference type="GO" id="GO:0005509">
    <property type="term" value="F:calcium ion binding"/>
    <property type="evidence" value="ECO:0007669"/>
    <property type="project" value="InterPro"/>
</dbReference>
<accession>A0A812L5R4</accession>
<feature type="region of interest" description="Disordered" evidence="2">
    <location>
        <begin position="208"/>
        <end position="247"/>
    </location>
</feature>
<evidence type="ECO:0000256" key="1">
    <source>
        <dbReference type="ARBA" id="ARBA00022837"/>
    </source>
</evidence>
<dbReference type="Proteomes" id="UP000604046">
    <property type="component" value="Unassembled WGS sequence"/>
</dbReference>
<dbReference type="PROSITE" id="PS00018">
    <property type="entry name" value="EF_HAND_1"/>
    <property type="match status" value="1"/>
</dbReference>
<dbReference type="CDD" id="cd00051">
    <property type="entry name" value="EFh"/>
    <property type="match status" value="1"/>
</dbReference>
<organism evidence="4 5">
    <name type="scientific">Symbiodinium natans</name>
    <dbReference type="NCBI Taxonomy" id="878477"/>
    <lineage>
        <taxon>Eukaryota</taxon>
        <taxon>Sar</taxon>
        <taxon>Alveolata</taxon>
        <taxon>Dinophyceae</taxon>
        <taxon>Suessiales</taxon>
        <taxon>Symbiodiniaceae</taxon>
        <taxon>Symbiodinium</taxon>
    </lineage>
</organism>
<protein>
    <submittedName>
        <fullName evidence="4">Troponin C protein</fullName>
    </submittedName>
</protein>
<gene>
    <name evidence="4" type="primary">Troponin C</name>
    <name evidence="4" type="ORF">SNAT2548_LOCUS10504</name>
</gene>
<keyword evidence="5" id="KW-1185">Reference proteome</keyword>
<proteinExistence type="predicted"/>
<name>A0A812L5R4_9DINO</name>
<dbReference type="InterPro" id="IPR002048">
    <property type="entry name" value="EF_hand_dom"/>
</dbReference>
<dbReference type="EMBL" id="CAJNDS010000871">
    <property type="protein sequence ID" value="CAE7238602.1"/>
    <property type="molecule type" value="Genomic_DNA"/>
</dbReference>
<dbReference type="Pfam" id="PF13499">
    <property type="entry name" value="EF-hand_7"/>
    <property type="match status" value="1"/>
</dbReference>
<feature type="region of interest" description="Disordered" evidence="2">
    <location>
        <begin position="314"/>
        <end position="390"/>
    </location>
</feature>
<reference evidence="4" key="1">
    <citation type="submission" date="2021-02" db="EMBL/GenBank/DDBJ databases">
        <authorList>
            <person name="Dougan E. K."/>
            <person name="Rhodes N."/>
            <person name="Thang M."/>
            <person name="Chan C."/>
        </authorList>
    </citation>
    <scope>NUCLEOTIDE SEQUENCE</scope>
</reference>
<dbReference type="Gene3D" id="1.10.238.10">
    <property type="entry name" value="EF-hand"/>
    <property type="match status" value="1"/>
</dbReference>
<feature type="compositionally biased region" description="Basic and acidic residues" evidence="2">
    <location>
        <begin position="219"/>
        <end position="232"/>
    </location>
</feature>
<evidence type="ECO:0000259" key="3">
    <source>
        <dbReference type="PROSITE" id="PS50222"/>
    </source>
</evidence>
<dbReference type="SMART" id="SM00054">
    <property type="entry name" value="EFh"/>
    <property type="match status" value="3"/>
</dbReference>
<dbReference type="OrthoDB" id="436634at2759"/>
<sequence>MQKEFTTINKDGKTVWEPGLPATVTARRQHRPQKGAPVVDEAPVSCDLRLTLKMPGSGKAEWLEKALKAMPSGKAKVQDVFNIITHPKFASGVGEKYGKRMLQVVAESMDLFSDKQRITLSRCKLAELFQPGGAGEAKDDDSEGETPPEAELAIVAGAVADLGASRSLLPLHSDLKLEDAISVLKFRQTLREDADEFPRPRSVDYVSAAAPSTPAERSGLLEDSWRSTDSRRPFTTPAGAVRPGLSRSNTCNSSLSLLGSDVLRPKSIIVDEPIPPRLVNMLKQAADFEQQSKEKSSASRRSLFTQSCGSLRSKSSLASRMGRARSLRQQTSRVLESRGRRPAGPRQGWPRTIGGGRLPEIKGCVSDAEKQKVKDLPKSSAKARAKKHSGPQEVSLEAACAFWNMVNPVEERRGQQARHQSKDSHTGAKYDQDPVSRVLNAGPGAPELARAVGLPVQVAKEAASLFRQFGSIPPKGIFEGKLELSRLPEVLVALCDVTDISEISAAFVDWALKAADRDSGTSMNVQEFAIWYSSFCFAEEVTVKPEVRETRELARQMGLEISQIEQFKVAFDRYDEDGSGEIEFEEFSNMVQELLKIPHGQELPHDRLMTMWRSADMQQKGCLDFREFCFFYFRMVATEEGSDPIADYYRNLRHVPVAP</sequence>
<dbReference type="SUPFAM" id="SSF47473">
    <property type="entry name" value="EF-hand"/>
    <property type="match status" value="1"/>
</dbReference>
<evidence type="ECO:0000256" key="2">
    <source>
        <dbReference type="SAM" id="MobiDB-lite"/>
    </source>
</evidence>
<comment type="caution">
    <text evidence="4">The sequence shown here is derived from an EMBL/GenBank/DDBJ whole genome shotgun (WGS) entry which is preliminary data.</text>
</comment>
<feature type="region of interest" description="Disordered" evidence="2">
    <location>
        <begin position="411"/>
        <end position="436"/>
    </location>
</feature>
<feature type="compositionally biased region" description="Basic and acidic residues" evidence="2">
    <location>
        <begin position="411"/>
        <end position="434"/>
    </location>
</feature>